<dbReference type="SUPFAM" id="SSF54695">
    <property type="entry name" value="POZ domain"/>
    <property type="match status" value="1"/>
</dbReference>
<proteinExistence type="predicted"/>
<dbReference type="OrthoDB" id="1893551at2759"/>
<comment type="caution">
    <text evidence="2">The sequence shown here is derived from an EMBL/GenBank/DDBJ whole genome shotgun (WGS) entry which is preliminary data.</text>
</comment>
<dbReference type="InterPro" id="IPR011333">
    <property type="entry name" value="SKP1/BTB/POZ_sf"/>
</dbReference>
<dbReference type="Gene3D" id="3.30.710.10">
    <property type="entry name" value="Potassium Channel Kv1.1, Chain A"/>
    <property type="match status" value="1"/>
</dbReference>
<dbReference type="InterPro" id="IPR051481">
    <property type="entry name" value="BTB-POZ/Galectin-3-binding"/>
</dbReference>
<organism evidence="2 3">
    <name type="scientific">Rhizophagus clarus</name>
    <dbReference type="NCBI Taxonomy" id="94130"/>
    <lineage>
        <taxon>Eukaryota</taxon>
        <taxon>Fungi</taxon>
        <taxon>Fungi incertae sedis</taxon>
        <taxon>Mucoromycota</taxon>
        <taxon>Glomeromycotina</taxon>
        <taxon>Glomeromycetes</taxon>
        <taxon>Glomerales</taxon>
        <taxon>Glomeraceae</taxon>
        <taxon>Rhizophagus</taxon>
    </lineage>
</organism>
<accession>A0A8H3L9N7</accession>
<evidence type="ECO:0000313" key="2">
    <source>
        <dbReference type="EMBL" id="GES81660.1"/>
    </source>
</evidence>
<dbReference type="Proteomes" id="UP000615446">
    <property type="component" value="Unassembled WGS sequence"/>
</dbReference>
<dbReference type="AlphaFoldDB" id="A0A8H3L9N7"/>
<sequence>MTLKFHSSFLKDISSMMSADDYNVVIKVGENQDTKEFHAHSNILRAFSRQFKYVISSDIIKKNIRVIINKPNITPTTFEIILKYIYTTELNLENQSNANNFDLLIACDDLLLEELIEYVQKYLIKKQEYWVQQNLVFILNCIFNNPNFKELQDYCIYSICDDPILFLTSSDFPSLDKYVLFHLLKQFHLLDKELIIWDSLIKWGIKQTPELENKNNDELTDVDYAYLKNTLNMFIPLIKFTNITSEDFYDRVRPYEAIIPNDIYDNMMKYYLVKQPIKMSININYHEPIEMSDTNYKFNTSSIMTLPTRVLPRGPLYGKTLHHQPFHQ</sequence>
<dbReference type="EMBL" id="BLAL01000058">
    <property type="protein sequence ID" value="GES81660.1"/>
    <property type="molecule type" value="Genomic_DNA"/>
</dbReference>
<dbReference type="Pfam" id="PF00651">
    <property type="entry name" value="BTB"/>
    <property type="match status" value="1"/>
</dbReference>
<dbReference type="PANTHER" id="PTHR24410">
    <property type="entry name" value="HL07962P-RELATED"/>
    <property type="match status" value="1"/>
</dbReference>
<dbReference type="PANTHER" id="PTHR24410:SF23">
    <property type="entry name" value="BTB DOMAIN-CONTAINING PROTEIN-RELATED"/>
    <property type="match status" value="1"/>
</dbReference>
<dbReference type="SMART" id="SM00225">
    <property type="entry name" value="BTB"/>
    <property type="match status" value="1"/>
</dbReference>
<reference evidence="2" key="1">
    <citation type="submission" date="2019-10" db="EMBL/GenBank/DDBJ databases">
        <title>Conservation and host-specific expression of non-tandemly repeated heterogenous ribosome RNA gene in arbuscular mycorrhizal fungi.</title>
        <authorList>
            <person name="Maeda T."/>
            <person name="Kobayashi Y."/>
            <person name="Nakagawa T."/>
            <person name="Ezawa T."/>
            <person name="Yamaguchi K."/>
            <person name="Bino T."/>
            <person name="Nishimoto Y."/>
            <person name="Shigenobu S."/>
            <person name="Kawaguchi M."/>
        </authorList>
    </citation>
    <scope>NUCLEOTIDE SEQUENCE</scope>
    <source>
        <strain evidence="2">HR1</strain>
    </source>
</reference>
<protein>
    <submittedName>
        <fullName evidence="2">BTB/POZ protein</fullName>
    </submittedName>
</protein>
<dbReference type="PROSITE" id="PS50097">
    <property type="entry name" value="BTB"/>
    <property type="match status" value="1"/>
</dbReference>
<dbReference type="CDD" id="cd18186">
    <property type="entry name" value="BTB_POZ_ZBTB_KLHL-like"/>
    <property type="match status" value="1"/>
</dbReference>
<evidence type="ECO:0000313" key="3">
    <source>
        <dbReference type="Proteomes" id="UP000615446"/>
    </source>
</evidence>
<name>A0A8H3L9N7_9GLOM</name>
<feature type="domain" description="BTB" evidence="1">
    <location>
        <begin position="22"/>
        <end position="94"/>
    </location>
</feature>
<gene>
    <name evidence="2" type="ORF">RCL2_000890500</name>
</gene>
<evidence type="ECO:0000259" key="1">
    <source>
        <dbReference type="PROSITE" id="PS50097"/>
    </source>
</evidence>
<dbReference type="InterPro" id="IPR000210">
    <property type="entry name" value="BTB/POZ_dom"/>
</dbReference>